<keyword evidence="6" id="KW-1185">Reference proteome</keyword>
<evidence type="ECO:0000256" key="3">
    <source>
        <dbReference type="ARBA" id="ARBA00023163"/>
    </source>
</evidence>
<feature type="non-terminal residue" evidence="5">
    <location>
        <position position="1"/>
    </location>
</feature>
<dbReference type="EMBL" id="JAWSTH010000190">
    <property type="protein sequence ID" value="MDW5598826.1"/>
    <property type="molecule type" value="Genomic_DNA"/>
</dbReference>
<evidence type="ECO:0000313" key="5">
    <source>
        <dbReference type="EMBL" id="MDW5598826.1"/>
    </source>
</evidence>
<dbReference type="SUPFAM" id="SSF46894">
    <property type="entry name" value="C-terminal effector domain of the bipartite response regulators"/>
    <property type="match status" value="1"/>
</dbReference>
<dbReference type="SMART" id="SM00421">
    <property type="entry name" value="HTH_LUXR"/>
    <property type="match status" value="1"/>
</dbReference>
<dbReference type="PANTHER" id="PTHR44688">
    <property type="entry name" value="DNA-BINDING TRANSCRIPTIONAL ACTIVATOR DEVR_DOSR"/>
    <property type="match status" value="1"/>
</dbReference>
<reference evidence="5 6" key="2">
    <citation type="submission" date="2023-10" db="EMBL/GenBank/DDBJ databases">
        <authorList>
            <person name="Han X.F."/>
        </authorList>
    </citation>
    <scope>NUCLEOTIDE SEQUENCE [LARGE SCALE GENOMIC DNA]</scope>
    <source>
        <strain evidence="5 6">KCTC 39840</strain>
    </source>
</reference>
<evidence type="ECO:0000256" key="1">
    <source>
        <dbReference type="ARBA" id="ARBA00023015"/>
    </source>
</evidence>
<comment type="caution">
    <text evidence="5">The sequence shown here is derived from an EMBL/GenBank/DDBJ whole genome shotgun (WGS) entry which is preliminary data.</text>
</comment>
<keyword evidence="1" id="KW-0805">Transcription regulation</keyword>
<dbReference type="Pfam" id="PF00196">
    <property type="entry name" value="GerE"/>
    <property type="match status" value="1"/>
</dbReference>
<protein>
    <submittedName>
        <fullName evidence="5">Helix-turn-helix transcriptional regulator</fullName>
    </submittedName>
</protein>
<dbReference type="PANTHER" id="PTHR44688:SF16">
    <property type="entry name" value="DNA-BINDING TRANSCRIPTIONAL ACTIVATOR DEVR_DOSR"/>
    <property type="match status" value="1"/>
</dbReference>
<evidence type="ECO:0000259" key="4">
    <source>
        <dbReference type="PROSITE" id="PS50043"/>
    </source>
</evidence>
<evidence type="ECO:0000256" key="2">
    <source>
        <dbReference type="ARBA" id="ARBA00023125"/>
    </source>
</evidence>
<dbReference type="InterPro" id="IPR016032">
    <property type="entry name" value="Sig_transdc_resp-reg_C-effctor"/>
</dbReference>
<dbReference type="PRINTS" id="PR00038">
    <property type="entry name" value="HTHLUXR"/>
</dbReference>
<dbReference type="InterPro" id="IPR000792">
    <property type="entry name" value="Tscrpt_reg_LuxR_C"/>
</dbReference>
<sequence length="102" mass="10883">ALHRDDGRASSARAAAARAGFWLARCEQARPPTLRVPPAAAELTPREREIALMAASGLSSREIAERLVVSVRTVNNHLQGAFRKLGVSRRDDLADALAGAAE</sequence>
<keyword evidence="2" id="KW-0238">DNA-binding</keyword>
<reference evidence="6" key="1">
    <citation type="submission" date="2023-07" db="EMBL/GenBank/DDBJ databases">
        <title>Conexibacter stalactiti sp. nov., isolated from stalactites in a lava cave and emended description of the genus Conexibacter.</title>
        <authorList>
            <person name="Lee S.D."/>
        </authorList>
    </citation>
    <scope>NUCLEOTIDE SEQUENCE [LARGE SCALE GENOMIC DNA]</scope>
    <source>
        <strain evidence="6">KCTC 39840</strain>
    </source>
</reference>
<organism evidence="5 6">
    <name type="scientific">Conexibacter stalactiti</name>
    <dbReference type="NCBI Taxonomy" id="1940611"/>
    <lineage>
        <taxon>Bacteria</taxon>
        <taxon>Bacillati</taxon>
        <taxon>Actinomycetota</taxon>
        <taxon>Thermoleophilia</taxon>
        <taxon>Solirubrobacterales</taxon>
        <taxon>Conexibacteraceae</taxon>
        <taxon>Conexibacter</taxon>
    </lineage>
</organism>
<gene>
    <name evidence="5" type="ORF">R7226_30995</name>
</gene>
<dbReference type="PROSITE" id="PS50043">
    <property type="entry name" value="HTH_LUXR_2"/>
    <property type="match status" value="1"/>
</dbReference>
<feature type="domain" description="HTH luxR-type" evidence="4">
    <location>
        <begin position="36"/>
        <end position="102"/>
    </location>
</feature>
<name>A0ABU4HZY3_9ACTN</name>
<dbReference type="CDD" id="cd06170">
    <property type="entry name" value="LuxR_C_like"/>
    <property type="match status" value="1"/>
</dbReference>
<proteinExistence type="predicted"/>
<dbReference type="Proteomes" id="UP001284601">
    <property type="component" value="Unassembled WGS sequence"/>
</dbReference>
<dbReference type="RefSeq" id="WP_318601415.1">
    <property type="nucleotide sequence ID" value="NZ_JAWSTH010000190.1"/>
</dbReference>
<dbReference type="Gene3D" id="1.10.10.10">
    <property type="entry name" value="Winged helix-like DNA-binding domain superfamily/Winged helix DNA-binding domain"/>
    <property type="match status" value="1"/>
</dbReference>
<dbReference type="InterPro" id="IPR036388">
    <property type="entry name" value="WH-like_DNA-bd_sf"/>
</dbReference>
<accession>A0ABU4HZY3</accession>
<keyword evidence="3" id="KW-0804">Transcription</keyword>
<evidence type="ECO:0000313" key="6">
    <source>
        <dbReference type="Proteomes" id="UP001284601"/>
    </source>
</evidence>